<dbReference type="CDD" id="cd02885">
    <property type="entry name" value="NUDIX_IPP_Isomerase"/>
    <property type="match status" value="1"/>
</dbReference>
<evidence type="ECO:0000256" key="14">
    <source>
        <dbReference type="ARBA" id="ARBA00072489"/>
    </source>
</evidence>
<dbReference type="GO" id="GO:0050992">
    <property type="term" value="P:dimethylallyl diphosphate biosynthetic process"/>
    <property type="evidence" value="ECO:0007669"/>
    <property type="project" value="UniProtKB-UniPathway"/>
</dbReference>
<dbReference type="GO" id="GO:0046872">
    <property type="term" value="F:metal ion binding"/>
    <property type="evidence" value="ECO:0007669"/>
    <property type="project" value="UniProtKB-KW"/>
</dbReference>
<dbReference type="GO" id="GO:0006694">
    <property type="term" value="P:steroid biosynthetic process"/>
    <property type="evidence" value="ECO:0007669"/>
    <property type="project" value="UniProtKB-KW"/>
</dbReference>
<evidence type="ECO:0000256" key="10">
    <source>
        <dbReference type="ARBA" id="ARBA00023229"/>
    </source>
</evidence>
<proteinExistence type="inferred from homology"/>
<reference evidence="18" key="1">
    <citation type="journal article" date="2016" name="Proc. Natl. Acad. Sci. U.S.A.">
        <title>Comparative genomics of biotechnologically important yeasts.</title>
        <authorList>
            <person name="Riley R."/>
            <person name="Haridas S."/>
            <person name="Wolfe K.H."/>
            <person name="Lopes M.R."/>
            <person name="Hittinger C.T."/>
            <person name="Goeker M."/>
            <person name="Salamov A.A."/>
            <person name="Wisecaver J.H."/>
            <person name="Long T.M."/>
            <person name="Calvey C.H."/>
            <person name="Aerts A.L."/>
            <person name="Barry K.W."/>
            <person name="Choi C."/>
            <person name="Clum A."/>
            <person name="Coughlan A.Y."/>
            <person name="Deshpande S."/>
            <person name="Douglass A.P."/>
            <person name="Hanson S.J."/>
            <person name="Klenk H.-P."/>
            <person name="LaButti K.M."/>
            <person name="Lapidus A."/>
            <person name="Lindquist E.A."/>
            <person name="Lipzen A.M."/>
            <person name="Meier-Kolthoff J.P."/>
            <person name="Ohm R.A."/>
            <person name="Otillar R.P."/>
            <person name="Pangilinan J.L."/>
            <person name="Peng Y."/>
            <person name="Rokas A."/>
            <person name="Rosa C.A."/>
            <person name="Scheuner C."/>
            <person name="Sibirny A.A."/>
            <person name="Slot J.C."/>
            <person name="Stielow J.B."/>
            <person name="Sun H."/>
            <person name="Kurtzman C.P."/>
            <person name="Blackwell M."/>
            <person name="Grigoriev I.V."/>
            <person name="Jeffries T.W."/>
        </authorList>
    </citation>
    <scope>NUCLEOTIDE SEQUENCE [LARGE SCALE GENOMIC DNA]</scope>
    <source>
        <strain evidence="18">NRRL Y-1626</strain>
    </source>
</reference>
<evidence type="ECO:0000256" key="6">
    <source>
        <dbReference type="ARBA" id="ARBA00022723"/>
    </source>
</evidence>
<keyword evidence="8" id="KW-0752">Steroid biosynthesis</keyword>
<organism evidence="17 18">
    <name type="scientific">Hanseniaspora valbyensis NRRL Y-1626</name>
    <dbReference type="NCBI Taxonomy" id="766949"/>
    <lineage>
        <taxon>Eukaryota</taxon>
        <taxon>Fungi</taxon>
        <taxon>Dikarya</taxon>
        <taxon>Ascomycota</taxon>
        <taxon>Saccharomycotina</taxon>
        <taxon>Saccharomycetes</taxon>
        <taxon>Saccharomycodales</taxon>
        <taxon>Saccharomycodaceae</taxon>
        <taxon>Hanseniaspora</taxon>
    </lineage>
</organism>
<dbReference type="OrthoDB" id="510307at2759"/>
<comment type="pathway">
    <text evidence="2">Isoprenoid biosynthesis; dimethylallyl diphosphate biosynthesis; dimethylallyl diphosphate from isopentenyl diphosphate: step 1/1.</text>
</comment>
<name>A0A1B7THC3_9ASCO</name>
<dbReference type="InterPro" id="IPR011876">
    <property type="entry name" value="IsopentenylPP_isomerase_typ1"/>
</dbReference>
<dbReference type="SUPFAM" id="SSF55811">
    <property type="entry name" value="Nudix"/>
    <property type="match status" value="1"/>
</dbReference>
<dbReference type="UniPathway" id="UPA00059">
    <property type="reaction ID" value="UER00104"/>
</dbReference>
<keyword evidence="10" id="KW-0414">Isoprene biosynthesis</keyword>
<dbReference type="InterPro" id="IPR000086">
    <property type="entry name" value="NUDIX_hydrolase_dom"/>
</dbReference>
<comment type="similarity">
    <text evidence="3">Belongs to the IPP isomerase type 1 family.</text>
</comment>
<dbReference type="PANTHER" id="PTHR10885:SF0">
    <property type="entry name" value="ISOPENTENYL-DIPHOSPHATE DELTA-ISOMERASE"/>
    <property type="match status" value="1"/>
</dbReference>
<protein>
    <recommendedName>
        <fullName evidence="13">Isopentenyl-diphosphate Delta-isomerase</fullName>
        <ecNumber evidence="4">5.3.3.2</ecNumber>
    </recommendedName>
    <alternativeName>
        <fullName evidence="15">Isopentenyl pyrophosphate isomerase</fullName>
    </alternativeName>
    <alternativeName>
        <fullName evidence="14">Isopentenyl-diphosphate delta-isomerase</fullName>
    </alternativeName>
</protein>
<dbReference type="Pfam" id="PF00293">
    <property type="entry name" value="NUDIX"/>
    <property type="match status" value="1"/>
</dbReference>
<dbReference type="PROSITE" id="PS51462">
    <property type="entry name" value="NUDIX"/>
    <property type="match status" value="1"/>
</dbReference>
<evidence type="ECO:0000256" key="12">
    <source>
        <dbReference type="ARBA" id="ARBA00029294"/>
    </source>
</evidence>
<accession>A0A1B7THC3</accession>
<keyword evidence="5" id="KW-0444">Lipid biosynthesis</keyword>
<dbReference type="AlphaFoldDB" id="A0A1B7THC3"/>
<dbReference type="EMBL" id="LXPE01000005">
    <property type="protein sequence ID" value="OBA28141.1"/>
    <property type="molecule type" value="Genomic_DNA"/>
</dbReference>
<dbReference type="GO" id="GO:0005737">
    <property type="term" value="C:cytoplasm"/>
    <property type="evidence" value="ECO:0007669"/>
    <property type="project" value="TreeGrafter"/>
</dbReference>
<keyword evidence="11 17" id="KW-0413">Isomerase</keyword>
<evidence type="ECO:0000256" key="2">
    <source>
        <dbReference type="ARBA" id="ARBA00004826"/>
    </source>
</evidence>
<feature type="domain" description="Nudix hydrolase" evidence="16">
    <location>
        <begin position="108"/>
        <end position="274"/>
    </location>
</feature>
<evidence type="ECO:0000256" key="3">
    <source>
        <dbReference type="ARBA" id="ARBA00007579"/>
    </source>
</evidence>
<dbReference type="GO" id="GO:0009240">
    <property type="term" value="P:isopentenyl diphosphate biosynthetic process"/>
    <property type="evidence" value="ECO:0007669"/>
    <property type="project" value="TreeGrafter"/>
</dbReference>
<dbReference type="GO" id="GO:0004452">
    <property type="term" value="F:isopentenyl-diphosphate delta-isomerase activity"/>
    <property type="evidence" value="ECO:0007669"/>
    <property type="project" value="UniProtKB-EC"/>
</dbReference>
<dbReference type="Proteomes" id="UP000092321">
    <property type="component" value="Unassembled WGS sequence"/>
</dbReference>
<evidence type="ECO:0000256" key="13">
    <source>
        <dbReference type="ARBA" id="ARBA00071307"/>
    </source>
</evidence>
<evidence type="ECO:0000256" key="1">
    <source>
        <dbReference type="ARBA" id="ARBA00001946"/>
    </source>
</evidence>
<sequence>MSLQYQEKVKNLSQDDVASLFYTEENIKNSSFIPLNKQTERLNKYTKKDLENLQLDETDSQELESSQYDPEQLRLMKEQCIVVDYNDNEFASGSKKLCHLMENIDKGLLHRAFSVFLFNDKGELLLQQRSSDKITFPDLWTNTCCSHPLCVDDEMGLFAHNSDSLGKISLEDKVEGTTIAAIRKLEHELGIPMKDTEEKGKFFFLNRIHYMAPSNAPWGEHEVDYIFIYKTDKGKDLTILGNPNEVREFKYVTMEQLKEMMADPNLKFTPWFKLICQSYLFDWWSKLDTIEEHANDKEIYRMFF</sequence>
<comment type="caution">
    <text evidence="17">The sequence shown here is derived from an EMBL/GenBank/DDBJ whole genome shotgun (WGS) entry which is preliminary data.</text>
</comment>
<evidence type="ECO:0000256" key="5">
    <source>
        <dbReference type="ARBA" id="ARBA00022516"/>
    </source>
</evidence>
<evidence type="ECO:0000256" key="15">
    <source>
        <dbReference type="ARBA" id="ARBA00083206"/>
    </source>
</evidence>
<keyword evidence="18" id="KW-1185">Reference proteome</keyword>
<evidence type="ECO:0000256" key="8">
    <source>
        <dbReference type="ARBA" id="ARBA00022955"/>
    </source>
</evidence>
<gene>
    <name evidence="17" type="ORF">HANVADRAFT_51850</name>
</gene>
<dbReference type="NCBIfam" id="TIGR02150">
    <property type="entry name" value="IPP_isom_1"/>
    <property type="match status" value="1"/>
</dbReference>
<evidence type="ECO:0000313" key="18">
    <source>
        <dbReference type="Proteomes" id="UP000092321"/>
    </source>
</evidence>
<comment type="catalytic activity">
    <reaction evidence="12">
        <text>isopentenyl diphosphate = dimethylallyl diphosphate</text>
        <dbReference type="Rhea" id="RHEA:23284"/>
        <dbReference type="ChEBI" id="CHEBI:57623"/>
        <dbReference type="ChEBI" id="CHEBI:128769"/>
        <dbReference type="EC" id="5.3.3.2"/>
    </reaction>
    <physiologicalReaction direction="left-to-right" evidence="12">
        <dbReference type="Rhea" id="RHEA:23285"/>
    </physiologicalReaction>
</comment>
<evidence type="ECO:0000256" key="9">
    <source>
        <dbReference type="ARBA" id="ARBA00023098"/>
    </source>
</evidence>
<dbReference type="Gene3D" id="3.90.79.10">
    <property type="entry name" value="Nucleoside Triphosphate Pyrophosphohydrolase"/>
    <property type="match status" value="1"/>
</dbReference>
<comment type="cofactor">
    <cofactor evidence="1">
        <name>Mg(2+)</name>
        <dbReference type="ChEBI" id="CHEBI:18420"/>
    </cofactor>
</comment>
<evidence type="ECO:0000256" key="11">
    <source>
        <dbReference type="ARBA" id="ARBA00023235"/>
    </source>
</evidence>
<keyword evidence="9" id="KW-0443">Lipid metabolism</keyword>
<keyword evidence="7" id="KW-0460">Magnesium</keyword>
<dbReference type="PANTHER" id="PTHR10885">
    <property type="entry name" value="ISOPENTENYL-DIPHOSPHATE DELTA-ISOMERASE"/>
    <property type="match status" value="1"/>
</dbReference>
<evidence type="ECO:0000313" key="17">
    <source>
        <dbReference type="EMBL" id="OBA28141.1"/>
    </source>
</evidence>
<dbReference type="EC" id="5.3.3.2" evidence="4"/>
<evidence type="ECO:0000256" key="7">
    <source>
        <dbReference type="ARBA" id="ARBA00022842"/>
    </source>
</evidence>
<evidence type="ECO:0000259" key="16">
    <source>
        <dbReference type="PROSITE" id="PS51462"/>
    </source>
</evidence>
<dbReference type="FunFam" id="3.90.79.10:FF:000012">
    <property type="entry name" value="Isopentenyl-diphosphate Delta-isomerase 1"/>
    <property type="match status" value="1"/>
</dbReference>
<evidence type="ECO:0000256" key="4">
    <source>
        <dbReference type="ARBA" id="ARBA00012057"/>
    </source>
</evidence>
<keyword evidence="6" id="KW-0479">Metal-binding</keyword>
<dbReference type="InterPro" id="IPR015797">
    <property type="entry name" value="NUDIX_hydrolase-like_dom_sf"/>
</dbReference>